<protein>
    <submittedName>
        <fullName evidence="2">Thiol-disulfide isomerase/thioredoxin</fullName>
    </submittedName>
    <submittedName>
        <fullName evidence="3">TlpA family protein disulfide reductase</fullName>
    </submittedName>
</protein>
<dbReference type="EMBL" id="JAATLI010000008">
    <property type="protein sequence ID" value="NJC18820.1"/>
    <property type="molecule type" value="Genomic_DNA"/>
</dbReference>
<dbReference type="GO" id="GO:0016853">
    <property type="term" value="F:isomerase activity"/>
    <property type="evidence" value="ECO:0007669"/>
    <property type="project" value="UniProtKB-KW"/>
</dbReference>
<keyword evidence="5" id="KW-1185">Reference proteome</keyword>
<feature type="domain" description="Thioredoxin" evidence="1">
    <location>
        <begin position="507"/>
        <end position="667"/>
    </location>
</feature>
<accession>A0A7X5YCX3</accession>
<gene>
    <name evidence="3" type="ORF">F1644_06085</name>
    <name evidence="2" type="ORF">GGR15_002448</name>
</gene>
<dbReference type="InterPro" id="IPR036249">
    <property type="entry name" value="Thioredoxin-like_sf"/>
</dbReference>
<sequence>MRNKFVIIVMLLCGLAVNVLGQEEKSRLSGFTGSPVAGTRLEIQYDPTGGPLVGKEAITGVAYMYNDYCWEVADVDLSEYKGIWYGNFYVPRNCAFVAFKFVPKDVNDMGVADNNDDKGFMWVTLDQNGQQLPGGRLAWAIFRKPSLGKGVMGYFNQYDISDEAVEMWMYKELEYFPQNMPKMFDCFMAMVKLRSGDQYSDAARRYITQFLSIPGLGEQQYLWARDLYRFELRDTEKADSLEQMILANYPHGAAARFKTFKTIEQMPLDDVKLDSTRKFLADFPISEWRKHPEQGQHAFIYYSTFRVLEEALFAKHDYEGFASWFDQMNFQTLNEVYRWNIFRMFKLKLSPDEVIYPLSTAMIEEMMKKQDDLSFMEDVRYTPGQAREIARRQLDDKLTSHILLLTRMEKYEETLPYFENLSKEGLYSNSDLNEAYIQILEKTGNRSKIFSVLEECVRENVVTPAMLEMLKKVYTEKYGKSEGFEEYVQSLKSMKELEEMKKEVKAGLTNVAVEPFVLESMTGKKVNSKDWKGKIVVLDFWATWCGPCKMAFPGMQMAVDKYAKDKEVEFYFIATQESGDKYKQKIKEYFAKNDFTFNVLYDNYNEKSQSANVVFSRFAKMFNDSGIPRKVILKDGVMRYTSGGYCGSPSKLADEISYVIELLKAEK</sequence>
<reference evidence="3 5" key="1">
    <citation type="submission" date="2019-09" db="EMBL/GenBank/DDBJ databases">
        <title>Butyricimonas paravirosa DSM 105722 (=214-4 = JCM 18677 = CCUG 65563).</title>
        <authorList>
            <person name="Le Roy T."/>
            <person name="Cani P.D."/>
        </authorList>
    </citation>
    <scope>NUCLEOTIDE SEQUENCE [LARGE SCALE GENOMIC DNA]</scope>
    <source>
        <strain evidence="3 5">DSM 105722</strain>
    </source>
</reference>
<dbReference type="EMBL" id="CP043839">
    <property type="protein sequence ID" value="WOF11858.1"/>
    <property type="molecule type" value="Genomic_DNA"/>
</dbReference>
<evidence type="ECO:0000313" key="2">
    <source>
        <dbReference type="EMBL" id="NJC18820.1"/>
    </source>
</evidence>
<organism evidence="2 4">
    <name type="scientific">Butyricimonas paravirosa</name>
    <dbReference type="NCBI Taxonomy" id="1472417"/>
    <lineage>
        <taxon>Bacteria</taxon>
        <taxon>Pseudomonadati</taxon>
        <taxon>Bacteroidota</taxon>
        <taxon>Bacteroidia</taxon>
        <taxon>Bacteroidales</taxon>
        <taxon>Odoribacteraceae</taxon>
        <taxon>Butyricimonas</taxon>
    </lineage>
</organism>
<dbReference type="InterPro" id="IPR050553">
    <property type="entry name" value="Thioredoxin_ResA/DsbE_sf"/>
</dbReference>
<proteinExistence type="predicted"/>
<evidence type="ECO:0000313" key="4">
    <source>
        <dbReference type="Proteomes" id="UP000576368"/>
    </source>
</evidence>
<evidence type="ECO:0000259" key="1">
    <source>
        <dbReference type="PROSITE" id="PS51352"/>
    </source>
</evidence>
<dbReference type="PANTHER" id="PTHR42852:SF13">
    <property type="entry name" value="PROTEIN DIPZ"/>
    <property type="match status" value="1"/>
</dbReference>
<dbReference type="AlphaFoldDB" id="A0A7X5YCX3"/>
<dbReference type="PROSITE" id="PS51352">
    <property type="entry name" value="THIOREDOXIN_2"/>
    <property type="match status" value="1"/>
</dbReference>
<dbReference type="PANTHER" id="PTHR42852">
    <property type="entry name" value="THIOL:DISULFIDE INTERCHANGE PROTEIN DSBE"/>
    <property type="match status" value="1"/>
</dbReference>
<dbReference type="Proteomes" id="UP000576368">
    <property type="component" value="Unassembled WGS sequence"/>
</dbReference>
<dbReference type="CDD" id="cd02966">
    <property type="entry name" value="TlpA_like_family"/>
    <property type="match status" value="1"/>
</dbReference>
<dbReference type="Proteomes" id="UP001302374">
    <property type="component" value="Chromosome"/>
</dbReference>
<name>A0A7X5YCX3_9BACT</name>
<reference evidence="2 4" key="2">
    <citation type="submission" date="2020-03" db="EMBL/GenBank/DDBJ databases">
        <title>Genomic Encyclopedia of Type Strains, Phase IV (KMG-IV): sequencing the most valuable type-strain genomes for metagenomic binning, comparative biology and taxonomic classification.</title>
        <authorList>
            <person name="Goeker M."/>
        </authorList>
    </citation>
    <scope>NUCLEOTIDE SEQUENCE [LARGE SCALE GENOMIC DNA]</scope>
    <source>
        <strain evidence="2 4">DSM 105722</strain>
    </source>
</reference>
<keyword evidence="2" id="KW-0413">Isomerase</keyword>
<evidence type="ECO:0000313" key="5">
    <source>
        <dbReference type="Proteomes" id="UP001302374"/>
    </source>
</evidence>
<dbReference type="Gene3D" id="3.40.30.10">
    <property type="entry name" value="Glutaredoxin"/>
    <property type="match status" value="1"/>
</dbReference>
<evidence type="ECO:0000313" key="3">
    <source>
        <dbReference type="EMBL" id="WOF11858.1"/>
    </source>
</evidence>
<dbReference type="RefSeq" id="WP_118304809.1">
    <property type="nucleotide sequence ID" value="NZ_BMPA01000008.1"/>
</dbReference>
<dbReference type="GeneID" id="86890845"/>
<dbReference type="GO" id="GO:0016491">
    <property type="term" value="F:oxidoreductase activity"/>
    <property type="evidence" value="ECO:0007669"/>
    <property type="project" value="InterPro"/>
</dbReference>
<dbReference type="InterPro" id="IPR013766">
    <property type="entry name" value="Thioredoxin_domain"/>
</dbReference>
<dbReference type="SUPFAM" id="SSF52833">
    <property type="entry name" value="Thioredoxin-like"/>
    <property type="match status" value="1"/>
</dbReference>
<dbReference type="Pfam" id="PF00578">
    <property type="entry name" value="AhpC-TSA"/>
    <property type="match status" value="1"/>
</dbReference>
<dbReference type="GO" id="GO:0016209">
    <property type="term" value="F:antioxidant activity"/>
    <property type="evidence" value="ECO:0007669"/>
    <property type="project" value="InterPro"/>
</dbReference>
<dbReference type="InterPro" id="IPR000866">
    <property type="entry name" value="AhpC/TSA"/>
</dbReference>